<accession>Q6M9M3</accession>
<dbReference type="OrthoDB" id="9789781at2"/>
<dbReference type="KEGG" id="pcu:PC_RS09600"/>
<dbReference type="Proteomes" id="UP000000529">
    <property type="component" value="Chromosome"/>
</dbReference>
<reference evidence="2 3" key="1">
    <citation type="journal article" date="2004" name="Science">
        <title>Illuminating the evolutionary history of chlamydiae.</title>
        <authorList>
            <person name="Horn M."/>
            <person name="Collingro A."/>
            <person name="Schmitz-Esser S."/>
            <person name="Beier C.L."/>
            <person name="Purkhold U."/>
            <person name="Fartmann B."/>
            <person name="Brandt P."/>
            <person name="Nyakatura G.J."/>
            <person name="Droege M."/>
            <person name="Frishman D."/>
            <person name="Rattei T."/>
            <person name="Mewes H."/>
            <person name="Wagner M."/>
        </authorList>
    </citation>
    <scope>NUCLEOTIDE SEQUENCE [LARGE SCALE GENOMIC DNA]</scope>
    <source>
        <strain evidence="2 3">UWE25</strain>
    </source>
</reference>
<name>Q6M9M3_PARUW</name>
<dbReference type="InterPro" id="IPR025159">
    <property type="entry name" value="AbiEi_N"/>
</dbReference>
<proteinExistence type="predicted"/>
<evidence type="ECO:0000259" key="1">
    <source>
        <dbReference type="Pfam" id="PF13338"/>
    </source>
</evidence>
<dbReference type="Pfam" id="PF13338">
    <property type="entry name" value="AbiEi_4"/>
    <property type="match status" value="1"/>
</dbReference>
<dbReference type="HOGENOM" id="CLU_089333_0_1_0"/>
<dbReference type="RefSeq" id="WP_011176545.1">
    <property type="nucleotide sequence ID" value="NC_005861.2"/>
</dbReference>
<evidence type="ECO:0000313" key="3">
    <source>
        <dbReference type="Proteomes" id="UP000000529"/>
    </source>
</evidence>
<dbReference type="eggNOG" id="COG5340">
    <property type="taxonomic scope" value="Bacteria"/>
</dbReference>
<dbReference type="STRING" id="264201.pc2002"/>
<evidence type="ECO:0000313" key="2">
    <source>
        <dbReference type="EMBL" id="CAF24726.1"/>
    </source>
</evidence>
<dbReference type="EMBL" id="BX908798">
    <property type="protein sequence ID" value="CAF24726.1"/>
    <property type="molecule type" value="Genomic_DNA"/>
</dbReference>
<keyword evidence="3" id="KW-1185">Reference proteome</keyword>
<sequence>MRNSKYAEQLKSFQYIPFFTVEQAADRNVPRHAIAYLVKKGILERIYPGTYRFTEYEPKVDFQWENLGLIAASIPKGVICLISALCYYELTDQVMREIWIAIPHESYAPKRPNTKVIRMRNTNLGKTEIVLGEYKVKIFDQERCIIDAFRYLSKEIAIKALQRYLKNTANKADLKKLGAYAKKLRVDITPYILSCTT</sequence>
<organism evidence="2 3">
    <name type="scientific">Protochlamydia amoebophila (strain UWE25)</name>
    <dbReference type="NCBI Taxonomy" id="264201"/>
    <lineage>
        <taxon>Bacteria</taxon>
        <taxon>Pseudomonadati</taxon>
        <taxon>Chlamydiota</taxon>
        <taxon>Chlamydiia</taxon>
        <taxon>Parachlamydiales</taxon>
        <taxon>Parachlamydiaceae</taxon>
        <taxon>Candidatus Protochlamydia</taxon>
    </lineage>
</organism>
<dbReference type="AlphaFoldDB" id="Q6M9M3"/>
<feature type="domain" description="AbiEi antitoxin N-terminal" evidence="1">
    <location>
        <begin position="14"/>
        <end position="54"/>
    </location>
</feature>
<gene>
    <name evidence="2" type="ORF">PC_RS09600</name>
</gene>
<protein>
    <recommendedName>
        <fullName evidence="1">AbiEi antitoxin N-terminal domain-containing protein</fullName>
    </recommendedName>
</protein>